<gene>
    <name evidence="1" type="ORF">BaRGS_00004317</name>
</gene>
<dbReference type="EMBL" id="JACVVK020000015">
    <property type="protein sequence ID" value="KAK7504451.1"/>
    <property type="molecule type" value="Genomic_DNA"/>
</dbReference>
<evidence type="ECO:0000313" key="1">
    <source>
        <dbReference type="EMBL" id="KAK7504451.1"/>
    </source>
</evidence>
<name>A0ABD0LZ69_9CAEN</name>
<comment type="caution">
    <text evidence="1">The sequence shown here is derived from an EMBL/GenBank/DDBJ whole genome shotgun (WGS) entry which is preliminary data.</text>
</comment>
<dbReference type="AlphaFoldDB" id="A0ABD0LZ69"/>
<reference evidence="1 2" key="1">
    <citation type="journal article" date="2023" name="Sci. Data">
        <title>Genome assembly of the Korean intertidal mud-creeper Batillaria attramentaria.</title>
        <authorList>
            <person name="Patra A.K."/>
            <person name="Ho P.T."/>
            <person name="Jun S."/>
            <person name="Lee S.J."/>
            <person name="Kim Y."/>
            <person name="Won Y.J."/>
        </authorList>
    </citation>
    <scope>NUCLEOTIDE SEQUENCE [LARGE SCALE GENOMIC DNA]</scope>
    <source>
        <strain evidence="1">Wonlab-2016</strain>
    </source>
</reference>
<sequence length="109" mass="11940">MAQASCRSVQRKGQGEGRLLSKIGWGLIDMRDHEPPLLLCSVTLKKEACQAVGPTTPHGRPPGKLEGGSCALLCLWVPNGNDDVNAAPQQKYWVRGNGFMRWQETPARD</sequence>
<dbReference type="Proteomes" id="UP001519460">
    <property type="component" value="Unassembled WGS sequence"/>
</dbReference>
<evidence type="ECO:0000313" key="2">
    <source>
        <dbReference type="Proteomes" id="UP001519460"/>
    </source>
</evidence>
<proteinExistence type="predicted"/>
<organism evidence="1 2">
    <name type="scientific">Batillaria attramentaria</name>
    <dbReference type="NCBI Taxonomy" id="370345"/>
    <lineage>
        <taxon>Eukaryota</taxon>
        <taxon>Metazoa</taxon>
        <taxon>Spiralia</taxon>
        <taxon>Lophotrochozoa</taxon>
        <taxon>Mollusca</taxon>
        <taxon>Gastropoda</taxon>
        <taxon>Caenogastropoda</taxon>
        <taxon>Sorbeoconcha</taxon>
        <taxon>Cerithioidea</taxon>
        <taxon>Batillariidae</taxon>
        <taxon>Batillaria</taxon>
    </lineage>
</organism>
<protein>
    <submittedName>
        <fullName evidence="1">Uncharacterized protein</fullName>
    </submittedName>
</protein>
<keyword evidence="2" id="KW-1185">Reference proteome</keyword>
<accession>A0ABD0LZ69</accession>